<dbReference type="AlphaFoldDB" id="A0A0A9AP53"/>
<protein>
    <submittedName>
        <fullName evidence="1">Uncharacterized protein</fullName>
    </submittedName>
</protein>
<proteinExistence type="predicted"/>
<accession>A0A0A9AP53</accession>
<dbReference type="EMBL" id="GBRH01244391">
    <property type="protein sequence ID" value="JAD53504.1"/>
    <property type="molecule type" value="Transcribed_RNA"/>
</dbReference>
<organism evidence="1">
    <name type="scientific">Arundo donax</name>
    <name type="common">Giant reed</name>
    <name type="synonym">Donax arundinaceus</name>
    <dbReference type="NCBI Taxonomy" id="35708"/>
    <lineage>
        <taxon>Eukaryota</taxon>
        <taxon>Viridiplantae</taxon>
        <taxon>Streptophyta</taxon>
        <taxon>Embryophyta</taxon>
        <taxon>Tracheophyta</taxon>
        <taxon>Spermatophyta</taxon>
        <taxon>Magnoliopsida</taxon>
        <taxon>Liliopsida</taxon>
        <taxon>Poales</taxon>
        <taxon>Poaceae</taxon>
        <taxon>PACMAD clade</taxon>
        <taxon>Arundinoideae</taxon>
        <taxon>Arundineae</taxon>
        <taxon>Arundo</taxon>
    </lineage>
</organism>
<sequence>MVLSSFAHLGVSIISCPKIICDFAHIQFSFSTEQLPERKMGEERAVL</sequence>
<name>A0A0A9AP53_ARUDO</name>
<reference evidence="1" key="1">
    <citation type="submission" date="2014-09" db="EMBL/GenBank/DDBJ databases">
        <authorList>
            <person name="Magalhaes I.L.F."/>
            <person name="Oliveira U."/>
            <person name="Santos F.R."/>
            <person name="Vidigal T.H.D.A."/>
            <person name="Brescovit A.D."/>
            <person name="Santos A.J."/>
        </authorList>
    </citation>
    <scope>NUCLEOTIDE SEQUENCE</scope>
    <source>
        <tissue evidence="1">Shoot tissue taken approximately 20 cm above the soil surface</tissue>
    </source>
</reference>
<reference evidence="1" key="2">
    <citation type="journal article" date="2015" name="Data Brief">
        <title>Shoot transcriptome of the giant reed, Arundo donax.</title>
        <authorList>
            <person name="Barrero R.A."/>
            <person name="Guerrero F.D."/>
            <person name="Moolhuijzen P."/>
            <person name="Goolsby J.A."/>
            <person name="Tidwell J."/>
            <person name="Bellgard S.E."/>
            <person name="Bellgard M.I."/>
        </authorList>
    </citation>
    <scope>NUCLEOTIDE SEQUENCE</scope>
    <source>
        <tissue evidence="1">Shoot tissue taken approximately 20 cm above the soil surface</tissue>
    </source>
</reference>
<evidence type="ECO:0000313" key="1">
    <source>
        <dbReference type="EMBL" id="JAD53504.1"/>
    </source>
</evidence>